<keyword evidence="2" id="KW-1185">Reference proteome</keyword>
<dbReference type="AlphaFoldDB" id="C5LQS4"/>
<evidence type="ECO:0000313" key="1">
    <source>
        <dbReference type="EMBL" id="EER00809.1"/>
    </source>
</evidence>
<reference evidence="1 2" key="1">
    <citation type="submission" date="2008-07" db="EMBL/GenBank/DDBJ databases">
        <authorList>
            <person name="El-Sayed N."/>
            <person name="Caler E."/>
            <person name="Inman J."/>
            <person name="Amedeo P."/>
            <person name="Hass B."/>
            <person name="Wortman J."/>
        </authorList>
    </citation>
    <scope>NUCLEOTIDE SEQUENCE [LARGE SCALE GENOMIC DNA]</scope>
    <source>
        <strain evidence="2">ATCC 50983 / TXsc</strain>
    </source>
</reference>
<protein>
    <submittedName>
        <fullName evidence="1">Uncharacterized protein</fullName>
    </submittedName>
</protein>
<proteinExistence type="predicted"/>
<dbReference type="EMBL" id="GG684654">
    <property type="protein sequence ID" value="EER00809.1"/>
    <property type="molecule type" value="Genomic_DNA"/>
</dbReference>
<dbReference type="Pfam" id="PF08561">
    <property type="entry name" value="Ribosomal_L37"/>
    <property type="match status" value="1"/>
</dbReference>
<organism evidence="2">
    <name type="scientific">Perkinsus marinus (strain ATCC 50983 / TXsc)</name>
    <dbReference type="NCBI Taxonomy" id="423536"/>
    <lineage>
        <taxon>Eukaryota</taxon>
        <taxon>Sar</taxon>
        <taxon>Alveolata</taxon>
        <taxon>Perkinsozoa</taxon>
        <taxon>Perkinsea</taxon>
        <taxon>Perkinsida</taxon>
        <taxon>Perkinsidae</taxon>
        <taxon>Perkinsus</taxon>
    </lineage>
</organism>
<accession>C5LQS4</accession>
<gene>
    <name evidence="1" type="ORF">Pmar_PMAR002876</name>
</gene>
<sequence length="92" mass="10535">MIVYQLARSGSTGSTQEAVAVDPADNQLFNIYTTRSEDEKILPDEHYPKWLWGLEQPSAGYGELSLMFVHGVNIENATMYHYHSFFGSIEFW</sequence>
<evidence type="ECO:0000313" key="2">
    <source>
        <dbReference type="Proteomes" id="UP000007800"/>
    </source>
</evidence>
<dbReference type="Proteomes" id="UP000007800">
    <property type="component" value="Unassembled WGS sequence"/>
</dbReference>
<dbReference type="InParanoid" id="C5LQS4"/>
<dbReference type="GeneID" id="9043999"/>
<dbReference type="RefSeq" id="XP_002768091.1">
    <property type="nucleotide sequence ID" value="XM_002768045.1"/>
</dbReference>
<name>C5LQS4_PERM5</name>
<dbReference type="InterPro" id="IPR013870">
    <property type="entry name" value="Ribosomal_mL54"/>
</dbReference>
<dbReference type="OrthoDB" id="10252718at2759"/>